<feature type="region of interest" description="Disordered" evidence="1">
    <location>
        <begin position="1"/>
        <end position="23"/>
    </location>
</feature>
<reference evidence="3" key="1">
    <citation type="journal article" date="2023" name="Mol. Phylogenet. Evol.">
        <title>Genome-scale phylogeny and comparative genomics of the fungal order Sordariales.</title>
        <authorList>
            <person name="Hensen N."/>
            <person name="Bonometti L."/>
            <person name="Westerberg I."/>
            <person name="Brannstrom I.O."/>
            <person name="Guillou S."/>
            <person name="Cros-Aarteil S."/>
            <person name="Calhoun S."/>
            <person name="Haridas S."/>
            <person name="Kuo A."/>
            <person name="Mondo S."/>
            <person name="Pangilinan J."/>
            <person name="Riley R."/>
            <person name="LaButti K."/>
            <person name="Andreopoulos B."/>
            <person name="Lipzen A."/>
            <person name="Chen C."/>
            <person name="Yan M."/>
            <person name="Daum C."/>
            <person name="Ng V."/>
            <person name="Clum A."/>
            <person name="Steindorff A."/>
            <person name="Ohm R.A."/>
            <person name="Martin F."/>
            <person name="Silar P."/>
            <person name="Natvig D.O."/>
            <person name="Lalanne C."/>
            <person name="Gautier V."/>
            <person name="Ament-Velasquez S.L."/>
            <person name="Kruys A."/>
            <person name="Hutchinson M.I."/>
            <person name="Powell A.J."/>
            <person name="Barry K."/>
            <person name="Miller A.N."/>
            <person name="Grigoriev I.V."/>
            <person name="Debuchy R."/>
            <person name="Gladieux P."/>
            <person name="Hiltunen Thoren M."/>
            <person name="Johannesson H."/>
        </authorList>
    </citation>
    <scope>NUCLEOTIDE SEQUENCE</scope>
    <source>
        <strain evidence="3">CBS 757.83</strain>
    </source>
</reference>
<evidence type="ECO:0000256" key="2">
    <source>
        <dbReference type="SAM" id="Phobius"/>
    </source>
</evidence>
<reference evidence="3" key="2">
    <citation type="submission" date="2023-05" db="EMBL/GenBank/DDBJ databases">
        <authorList>
            <consortium name="Lawrence Berkeley National Laboratory"/>
            <person name="Steindorff A."/>
            <person name="Hensen N."/>
            <person name="Bonometti L."/>
            <person name="Westerberg I."/>
            <person name="Brannstrom I.O."/>
            <person name="Guillou S."/>
            <person name="Cros-Aarteil S."/>
            <person name="Calhoun S."/>
            <person name="Haridas S."/>
            <person name="Kuo A."/>
            <person name="Mondo S."/>
            <person name="Pangilinan J."/>
            <person name="Riley R."/>
            <person name="Labutti K."/>
            <person name="Andreopoulos B."/>
            <person name="Lipzen A."/>
            <person name="Chen C."/>
            <person name="Yanf M."/>
            <person name="Daum C."/>
            <person name="Ng V."/>
            <person name="Clum A."/>
            <person name="Ohm R."/>
            <person name="Martin F."/>
            <person name="Silar P."/>
            <person name="Natvig D."/>
            <person name="Lalanne C."/>
            <person name="Gautier V."/>
            <person name="Ament-Velasquez S.L."/>
            <person name="Kruys A."/>
            <person name="Hutchinson M.I."/>
            <person name="Powell A.J."/>
            <person name="Barry K."/>
            <person name="Miller A.N."/>
            <person name="Grigoriev I.V."/>
            <person name="Debuchy R."/>
            <person name="Gladieux P."/>
            <person name="Thoren M.H."/>
            <person name="Johannesson H."/>
        </authorList>
    </citation>
    <scope>NUCLEOTIDE SEQUENCE</scope>
    <source>
        <strain evidence="3">CBS 757.83</strain>
    </source>
</reference>
<gene>
    <name evidence="3" type="ORF">N658DRAFT_245286</name>
</gene>
<name>A0AAN6T3W6_9PEZI</name>
<feature type="region of interest" description="Disordered" evidence="1">
    <location>
        <begin position="58"/>
        <end position="82"/>
    </location>
</feature>
<keyword evidence="4" id="KW-1185">Reference proteome</keyword>
<evidence type="ECO:0000313" key="4">
    <source>
        <dbReference type="Proteomes" id="UP001305647"/>
    </source>
</evidence>
<accession>A0AAN6T3W6</accession>
<keyword evidence="2" id="KW-1133">Transmembrane helix</keyword>
<evidence type="ECO:0000313" key="3">
    <source>
        <dbReference type="EMBL" id="KAK4104170.1"/>
    </source>
</evidence>
<feature type="transmembrane region" description="Helical" evidence="2">
    <location>
        <begin position="138"/>
        <end position="161"/>
    </location>
</feature>
<feature type="compositionally biased region" description="Low complexity" evidence="1">
    <location>
        <begin position="58"/>
        <end position="76"/>
    </location>
</feature>
<protein>
    <submittedName>
        <fullName evidence="3">Uncharacterized protein</fullName>
    </submittedName>
</protein>
<organism evidence="3 4">
    <name type="scientific">Parathielavia hyrcaniae</name>
    <dbReference type="NCBI Taxonomy" id="113614"/>
    <lineage>
        <taxon>Eukaryota</taxon>
        <taxon>Fungi</taxon>
        <taxon>Dikarya</taxon>
        <taxon>Ascomycota</taxon>
        <taxon>Pezizomycotina</taxon>
        <taxon>Sordariomycetes</taxon>
        <taxon>Sordariomycetidae</taxon>
        <taxon>Sordariales</taxon>
        <taxon>Chaetomiaceae</taxon>
        <taxon>Parathielavia</taxon>
    </lineage>
</organism>
<sequence>MYTTKTHTLTSCPPSVTTGCPGRETTTVIPIGTTICPVGDGDVTTTTTLRTSFSQTTTVTVSPLPPSSSSSSSSSSIVEDDEPSTTMLVSSVVATTPSFSPSPSLRRWLARGWRWWLVRLLGWCCDACEVGWLRGVGLFLECCGWSFINIVCFLFVFYWFVGVI</sequence>
<dbReference type="EMBL" id="MU863627">
    <property type="protein sequence ID" value="KAK4104170.1"/>
    <property type="molecule type" value="Genomic_DNA"/>
</dbReference>
<dbReference type="PROSITE" id="PS51257">
    <property type="entry name" value="PROKAR_LIPOPROTEIN"/>
    <property type="match status" value="1"/>
</dbReference>
<comment type="caution">
    <text evidence="3">The sequence shown here is derived from an EMBL/GenBank/DDBJ whole genome shotgun (WGS) entry which is preliminary data.</text>
</comment>
<keyword evidence="2" id="KW-0472">Membrane</keyword>
<dbReference type="AlphaFoldDB" id="A0AAN6T3W6"/>
<proteinExistence type="predicted"/>
<evidence type="ECO:0000256" key="1">
    <source>
        <dbReference type="SAM" id="MobiDB-lite"/>
    </source>
</evidence>
<dbReference type="Proteomes" id="UP001305647">
    <property type="component" value="Unassembled WGS sequence"/>
</dbReference>
<keyword evidence="2" id="KW-0812">Transmembrane</keyword>